<dbReference type="Pfam" id="PF20183">
    <property type="entry name" value="DUF6546"/>
    <property type="match status" value="1"/>
</dbReference>
<evidence type="ECO:0000313" key="2">
    <source>
        <dbReference type="EMBL" id="RFN53932.1"/>
    </source>
</evidence>
<dbReference type="InterPro" id="IPR046676">
    <property type="entry name" value="DUF6546"/>
</dbReference>
<feature type="domain" description="DUF6546" evidence="1">
    <location>
        <begin position="278"/>
        <end position="449"/>
    </location>
</feature>
<gene>
    <name evidence="2" type="ORF">FIE12Z_1679</name>
</gene>
<dbReference type="EMBL" id="PXXK01000033">
    <property type="protein sequence ID" value="RFN53932.1"/>
    <property type="molecule type" value="Genomic_DNA"/>
</dbReference>
<comment type="caution">
    <text evidence="2">The sequence shown here is derived from an EMBL/GenBank/DDBJ whole genome shotgun (WGS) entry which is preliminary data.</text>
</comment>
<evidence type="ECO:0000313" key="3">
    <source>
        <dbReference type="Proteomes" id="UP000265631"/>
    </source>
</evidence>
<proteinExistence type="predicted"/>
<keyword evidence="3" id="KW-1185">Reference proteome</keyword>
<evidence type="ECO:0000259" key="1">
    <source>
        <dbReference type="Pfam" id="PF20183"/>
    </source>
</evidence>
<dbReference type="Proteomes" id="UP000265631">
    <property type="component" value="Unassembled WGS sequence"/>
</dbReference>
<sequence length="490" mass="56291">MPVTTRSAKRNSLPFDIQLCVLEWMIALGKADSSVDVSPCAAVCKSWQVIIERELFRHLTLTLKDLELFGKYCHGRKHYVKHILLEIWLCHDLDSNLDKVCFTEATETLFVELSTWEGHGITLEFGIVPPSEPGWISYPKRSRRFHIHYGPVPRKRSLSGNLRDLHELKEFDWDGDRDLTNDDLSELWMEHGLDIQGHEHLAFHDDSDVGTSLLAKVACVSKLLIRRRYMPNISSHSLSTIIKSLPSLESIQLERWCYGRHLYDDKWDSDLDNTTIALPESLKEFTYYEECGTNYHQRDGEEPHRLNPMFKDVLIKAADRIEHIAISFSASSLLNPNADFKFTALKTLAITSNALLHDMDGLVDLPLLRCAATAAKRMPKLEVFEIWCYKNGMALQAQVFTYQRLGKYSSCITWKENRGPRKIPERLQRAWKEVADGENGIFQVKYEFLTLEWTLWKRITLGLGSSSYVLTRCFDLEGGPPSLPADEKLS</sequence>
<name>A0A395N1B5_9HYPO</name>
<accession>A0A395N1B5</accession>
<dbReference type="AlphaFoldDB" id="A0A395N1B5"/>
<organism evidence="2 3">
    <name type="scientific">Fusarium flagelliforme</name>
    <dbReference type="NCBI Taxonomy" id="2675880"/>
    <lineage>
        <taxon>Eukaryota</taxon>
        <taxon>Fungi</taxon>
        <taxon>Dikarya</taxon>
        <taxon>Ascomycota</taxon>
        <taxon>Pezizomycotina</taxon>
        <taxon>Sordariomycetes</taxon>
        <taxon>Hypocreomycetidae</taxon>
        <taxon>Hypocreales</taxon>
        <taxon>Nectriaceae</taxon>
        <taxon>Fusarium</taxon>
        <taxon>Fusarium incarnatum-equiseti species complex</taxon>
    </lineage>
</organism>
<reference evidence="2 3" key="1">
    <citation type="journal article" date="2018" name="PLoS Pathog.">
        <title>Evolution of structural diversity of trichothecenes, a family of toxins produced by plant pathogenic and entomopathogenic fungi.</title>
        <authorList>
            <person name="Proctor R.H."/>
            <person name="McCormick S.P."/>
            <person name="Kim H.S."/>
            <person name="Cardoza R.E."/>
            <person name="Stanley A.M."/>
            <person name="Lindo L."/>
            <person name="Kelly A."/>
            <person name="Brown D.W."/>
            <person name="Lee T."/>
            <person name="Vaughan M.M."/>
            <person name="Alexander N.J."/>
            <person name="Busman M."/>
            <person name="Gutierrez S."/>
        </authorList>
    </citation>
    <scope>NUCLEOTIDE SEQUENCE [LARGE SCALE GENOMIC DNA]</scope>
    <source>
        <strain evidence="2 3">NRRL 13405</strain>
    </source>
</reference>
<protein>
    <recommendedName>
        <fullName evidence="1">DUF6546 domain-containing protein</fullName>
    </recommendedName>
</protein>